<feature type="transmembrane region" description="Helical" evidence="1">
    <location>
        <begin position="248"/>
        <end position="266"/>
    </location>
</feature>
<dbReference type="Proteomes" id="UP000325780">
    <property type="component" value="Unassembled WGS sequence"/>
</dbReference>
<evidence type="ECO:0000256" key="1">
    <source>
        <dbReference type="SAM" id="Phobius"/>
    </source>
</evidence>
<dbReference type="InterPro" id="IPR022703">
    <property type="entry name" value="DUF3533"/>
</dbReference>
<evidence type="ECO:0000259" key="2">
    <source>
        <dbReference type="Pfam" id="PF12051"/>
    </source>
</evidence>
<feature type="transmembrane region" description="Helical" evidence="1">
    <location>
        <begin position="39"/>
        <end position="60"/>
    </location>
</feature>
<gene>
    <name evidence="3" type="ORF">BDV25DRAFT_126197</name>
</gene>
<evidence type="ECO:0000313" key="4">
    <source>
        <dbReference type="Proteomes" id="UP000325780"/>
    </source>
</evidence>
<protein>
    <recommendedName>
        <fullName evidence="2">DUF3533 domain-containing protein</fullName>
    </recommendedName>
</protein>
<keyword evidence="4" id="KW-1185">Reference proteome</keyword>
<dbReference type="PANTHER" id="PTHR34814">
    <property type="entry name" value="NITROSOGUANIDINE RESISTANCE PROTEIN SNG1"/>
    <property type="match status" value="1"/>
</dbReference>
<dbReference type="PANTHER" id="PTHR34814:SF1">
    <property type="entry name" value="NITROSOGUANIDINE RESISTANCE PROTEIN SNG1"/>
    <property type="match status" value="1"/>
</dbReference>
<dbReference type="EMBL" id="ML742025">
    <property type="protein sequence ID" value="KAE8155035.1"/>
    <property type="molecule type" value="Genomic_DNA"/>
</dbReference>
<evidence type="ECO:0000313" key="3">
    <source>
        <dbReference type="EMBL" id="KAE8155035.1"/>
    </source>
</evidence>
<feature type="transmembrane region" description="Helical" evidence="1">
    <location>
        <begin position="424"/>
        <end position="445"/>
    </location>
</feature>
<sequence length="453" mass="50672">MSDKTEIGQVSEKAEVPPAPVSFFDPALKHVRRQVFLQWARTVLMLCVFVLCILSLYWAVQFSVEEKLHKLGVWVVDFDGVLDPYRDQDTKAIVGPAVTSVAEKLIQTPEYGRLGYQIKTPAEFDYDPWAVRQGVYDEHAYAAIIVNANATALLRNAVKSGNSSYDPTGAAQFVVITARDEASYSSYVTPGLTAFANMVLLEFGPSWVQTVAQESVNISQVPQAINPAIGFNTMDLRPFGPAAATPSVTIGLIYLIIIAFFNFPFLMPVHAQFIKGNHPPLKIPHWLVWRIVSNLGAYFFLSLFYSFVSLAFQIPFTNSPAPDTLPAANPNAYGHGSFVVFWMLNWVGMSALGFPLENMAMILGFPYSSLFLIFWVISNVATGFYALDLAPGFFRWGYVWPLHRIVEALRTILFGKHSRIGLDFGILFTWIGVSLIFFPFAAFIMRWKMKRGL</sequence>
<reference evidence="3 4" key="1">
    <citation type="submission" date="2019-04" db="EMBL/GenBank/DDBJ databases">
        <title>Friends and foes A comparative genomics study of 23 Aspergillus species from section Flavi.</title>
        <authorList>
            <consortium name="DOE Joint Genome Institute"/>
            <person name="Kjaerbolling I."/>
            <person name="Vesth T."/>
            <person name="Frisvad J.C."/>
            <person name="Nybo J.L."/>
            <person name="Theobald S."/>
            <person name="Kildgaard S."/>
            <person name="Isbrandt T."/>
            <person name="Kuo A."/>
            <person name="Sato A."/>
            <person name="Lyhne E.K."/>
            <person name="Kogle M.E."/>
            <person name="Wiebenga A."/>
            <person name="Kun R.S."/>
            <person name="Lubbers R.J."/>
            <person name="Makela M.R."/>
            <person name="Barry K."/>
            <person name="Chovatia M."/>
            <person name="Clum A."/>
            <person name="Daum C."/>
            <person name="Haridas S."/>
            <person name="He G."/>
            <person name="LaButti K."/>
            <person name="Lipzen A."/>
            <person name="Mondo S."/>
            <person name="Riley R."/>
            <person name="Salamov A."/>
            <person name="Simmons B.A."/>
            <person name="Magnuson J.K."/>
            <person name="Henrissat B."/>
            <person name="Mortensen U.H."/>
            <person name="Larsen T.O."/>
            <person name="Devries R.P."/>
            <person name="Grigoriev I.V."/>
            <person name="Machida M."/>
            <person name="Baker S.E."/>
            <person name="Andersen M.R."/>
        </authorList>
    </citation>
    <scope>NUCLEOTIDE SEQUENCE [LARGE SCALE GENOMIC DNA]</scope>
    <source>
        <strain evidence="3 4">IBT 18842</strain>
    </source>
</reference>
<keyword evidence="1" id="KW-1133">Transmembrane helix</keyword>
<accession>A0A5N6U8T1</accession>
<dbReference type="InterPro" id="IPR053001">
    <property type="entry name" value="MNNG_permease-like"/>
</dbReference>
<feature type="domain" description="DUF3533" evidence="2">
    <location>
        <begin position="43"/>
        <end position="435"/>
    </location>
</feature>
<keyword evidence="1" id="KW-0472">Membrane</keyword>
<dbReference type="Pfam" id="PF12051">
    <property type="entry name" value="DUF3533"/>
    <property type="match status" value="1"/>
</dbReference>
<dbReference type="OrthoDB" id="2140105at2759"/>
<dbReference type="AlphaFoldDB" id="A0A5N6U8T1"/>
<keyword evidence="1" id="KW-0812">Transmembrane</keyword>
<proteinExistence type="predicted"/>
<feature type="transmembrane region" description="Helical" evidence="1">
    <location>
        <begin position="367"/>
        <end position="387"/>
    </location>
</feature>
<dbReference type="GO" id="GO:0016020">
    <property type="term" value="C:membrane"/>
    <property type="evidence" value="ECO:0007669"/>
    <property type="project" value="TreeGrafter"/>
</dbReference>
<organism evidence="3 4">
    <name type="scientific">Aspergillus avenaceus</name>
    <dbReference type="NCBI Taxonomy" id="36643"/>
    <lineage>
        <taxon>Eukaryota</taxon>
        <taxon>Fungi</taxon>
        <taxon>Dikarya</taxon>
        <taxon>Ascomycota</taxon>
        <taxon>Pezizomycotina</taxon>
        <taxon>Eurotiomycetes</taxon>
        <taxon>Eurotiomycetidae</taxon>
        <taxon>Eurotiales</taxon>
        <taxon>Aspergillaceae</taxon>
        <taxon>Aspergillus</taxon>
        <taxon>Aspergillus subgen. Circumdati</taxon>
    </lineage>
</organism>
<feature type="transmembrane region" description="Helical" evidence="1">
    <location>
        <begin position="332"/>
        <end position="355"/>
    </location>
</feature>
<feature type="transmembrane region" description="Helical" evidence="1">
    <location>
        <begin position="287"/>
        <end position="312"/>
    </location>
</feature>
<name>A0A5N6U8T1_ASPAV</name>